<dbReference type="PANTHER" id="PTHR36142:SF5">
    <property type="entry name" value="METALLO-BETA-LACTAMASE DOMAIN-CONTAINING PROTEIN"/>
    <property type="match status" value="1"/>
</dbReference>
<protein>
    <submittedName>
        <fullName evidence="2">Uncharacterized protein</fullName>
    </submittedName>
</protein>
<dbReference type="EMBL" id="ML978731">
    <property type="protein sequence ID" value="KAF2085339.1"/>
    <property type="molecule type" value="Genomic_DNA"/>
</dbReference>
<gene>
    <name evidence="2" type="ORF">K490DRAFT_46886</name>
</gene>
<evidence type="ECO:0000313" key="2">
    <source>
        <dbReference type="EMBL" id="KAF2085339.1"/>
    </source>
</evidence>
<keyword evidence="3" id="KW-1185">Reference proteome</keyword>
<comment type="caution">
    <text evidence="2">The sequence shown here is derived from an EMBL/GenBank/DDBJ whole genome shotgun (WGS) entry which is preliminary data.</text>
</comment>
<organism evidence="2 3">
    <name type="scientific">Saccharata proteae CBS 121410</name>
    <dbReference type="NCBI Taxonomy" id="1314787"/>
    <lineage>
        <taxon>Eukaryota</taxon>
        <taxon>Fungi</taxon>
        <taxon>Dikarya</taxon>
        <taxon>Ascomycota</taxon>
        <taxon>Pezizomycotina</taxon>
        <taxon>Dothideomycetes</taxon>
        <taxon>Dothideomycetes incertae sedis</taxon>
        <taxon>Botryosphaeriales</taxon>
        <taxon>Saccharataceae</taxon>
        <taxon>Saccharata</taxon>
    </lineage>
</organism>
<accession>A0A9P4HSS3</accession>
<proteinExistence type="predicted"/>
<dbReference type="AlphaFoldDB" id="A0A9P4HSS3"/>
<dbReference type="InterPro" id="IPR036866">
    <property type="entry name" value="RibonucZ/Hydroxyglut_hydro"/>
</dbReference>
<sequence>MGLTVKALNADTSFLLTFTPPTQPSAASETHPSSDFTILLDPWLSGPAQILSSKFSISRHRAESCLSSLAELPEPDLIIISQDKPDHCHEATLRQLSSHTSSLILAAPAAAKKIRRWRHFDPVSVHTLRPYDNDGARIFRISVPASSPKGVAGEVTVAYMPAKRDISGLHNAIGITYRPQTNEPTTMNHYITLPPTPPDSPQTKGTSMNDKSRPLTPPTPRPAREKTLSVLYSPHGVAYATVAPYASQHLVSVSALPLTALLHSFDRVDNPWYLGGNIAAGMPGGLDIVRCLMARAWIGAHDGDKDNKGISVAKLRIRRFEIREIQEMIKAAIGGGENERNGDESDSRLNKIGTQVVKMGVGEEYRVKID</sequence>
<evidence type="ECO:0000256" key="1">
    <source>
        <dbReference type="SAM" id="MobiDB-lite"/>
    </source>
</evidence>
<dbReference type="OrthoDB" id="332863at2759"/>
<dbReference type="Gene3D" id="3.60.15.10">
    <property type="entry name" value="Ribonuclease Z/Hydroxyacylglutathione hydrolase-like"/>
    <property type="match status" value="1"/>
</dbReference>
<name>A0A9P4HSS3_9PEZI</name>
<reference evidence="2" key="1">
    <citation type="journal article" date="2020" name="Stud. Mycol.">
        <title>101 Dothideomycetes genomes: a test case for predicting lifestyles and emergence of pathogens.</title>
        <authorList>
            <person name="Haridas S."/>
            <person name="Albert R."/>
            <person name="Binder M."/>
            <person name="Bloem J."/>
            <person name="Labutti K."/>
            <person name="Salamov A."/>
            <person name="Andreopoulos B."/>
            <person name="Baker S."/>
            <person name="Barry K."/>
            <person name="Bills G."/>
            <person name="Bluhm B."/>
            <person name="Cannon C."/>
            <person name="Castanera R."/>
            <person name="Culley D."/>
            <person name="Daum C."/>
            <person name="Ezra D."/>
            <person name="Gonzalez J."/>
            <person name="Henrissat B."/>
            <person name="Kuo A."/>
            <person name="Liang C."/>
            <person name="Lipzen A."/>
            <person name="Lutzoni F."/>
            <person name="Magnuson J."/>
            <person name="Mondo S."/>
            <person name="Nolan M."/>
            <person name="Ohm R."/>
            <person name="Pangilinan J."/>
            <person name="Park H.-J."/>
            <person name="Ramirez L."/>
            <person name="Alfaro M."/>
            <person name="Sun H."/>
            <person name="Tritt A."/>
            <person name="Yoshinaga Y."/>
            <person name="Zwiers L.-H."/>
            <person name="Turgeon B."/>
            <person name="Goodwin S."/>
            <person name="Spatafora J."/>
            <person name="Crous P."/>
            <person name="Grigoriev I."/>
        </authorList>
    </citation>
    <scope>NUCLEOTIDE SEQUENCE</scope>
    <source>
        <strain evidence="2">CBS 121410</strain>
    </source>
</reference>
<dbReference type="PANTHER" id="PTHR36142">
    <property type="entry name" value="METALLO-HYDROLASE/OXIDOREDUCTASE SUPERFAMILY PROTEIN"/>
    <property type="match status" value="1"/>
</dbReference>
<dbReference type="Pfam" id="PF13483">
    <property type="entry name" value="Lactamase_B_3"/>
    <property type="match status" value="1"/>
</dbReference>
<dbReference type="Proteomes" id="UP000799776">
    <property type="component" value="Unassembled WGS sequence"/>
</dbReference>
<feature type="compositionally biased region" description="Polar residues" evidence="1">
    <location>
        <begin position="180"/>
        <end position="189"/>
    </location>
</feature>
<feature type="region of interest" description="Disordered" evidence="1">
    <location>
        <begin position="180"/>
        <end position="224"/>
    </location>
</feature>
<evidence type="ECO:0000313" key="3">
    <source>
        <dbReference type="Proteomes" id="UP000799776"/>
    </source>
</evidence>